<evidence type="ECO:0000313" key="6">
    <source>
        <dbReference type="Proteomes" id="UP000886885"/>
    </source>
</evidence>
<comment type="similarity">
    <text evidence="2">Belongs to the peptidase S8 family.</text>
</comment>
<dbReference type="OrthoDB" id="852149at2759"/>
<keyword evidence="6" id="KW-1185">Reference proteome</keyword>
<evidence type="ECO:0000259" key="4">
    <source>
        <dbReference type="Pfam" id="PF00082"/>
    </source>
</evidence>
<comment type="subcellular location">
    <subcellularLocation>
        <location evidence="1">Secreted</location>
    </subcellularLocation>
</comment>
<proteinExistence type="inferred from homology"/>
<accession>A0A8X7Y2K0</accession>
<protein>
    <recommendedName>
        <fullName evidence="4">Peptidase S8/S53 domain-containing protein</fullName>
    </recommendedName>
</protein>
<dbReference type="EMBL" id="JAAWWB010000033">
    <property type="protein sequence ID" value="KAG6742904.1"/>
    <property type="molecule type" value="Genomic_DNA"/>
</dbReference>
<dbReference type="PANTHER" id="PTHR10795">
    <property type="entry name" value="PROPROTEIN CONVERTASE SUBTILISIN/KEXIN"/>
    <property type="match status" value="1"/>
</dbReference>
<evidence type="ECO:0000256" key="1">
    <source>
        <dbReference type="ARBA" id="ARBA00004613"/>
    </source>
</evidence>
<name>A0A8X7Y2K0_POPTO</name>
<gene>
    <name evidence="5" type="ORF">POTOM_053848</name>
</gene>
<dbReference type="Pfam" id="PF00082">
    <property type="entry name" value="Peptidase_S8"/>
    <property type="match status" value="1"/>
</dbReference>
<feature type="domain" description="Peptidase S8/S53" evidence="4">
    <location>
        <begin position="47"/>
        <end position="133"/>
    </location>
</feature>
<keyword evidence="3" id="KW-0732">Signal</keyword>
<dbReference type="AlphaFoldDB" id="A0A8X7Y2K0"/>
<dbReference type="InterPro" id="IPR000209">
    <property type="entry name" value="Peptidase_S8/S53_dom"/>
</dbReference>
<evidence type="ECO:0000256" key="3">
    <source>
        <dbReference type="ARBA" id="ARBA00022729"/>
    </source>
</evidence>
<dbReference type="InterPro" id="IPR045051">
    <property type="entry name" value="SBT"/>
</dbReference>
<organism evidence="5 6">
    <name type="scientific">Populus tomentosa</name>
    <name type="common">Chinese white poplar</name>
    <dbReference type="NCBI Taxonomy" id="118781"/>
    <lineage>
        <taxon>Eukaryota</taxon>
        <taxon>Viridiplantae</taxon>
        <taxon>Streptophyta</taxon>
        <taxon>Embryophyta</taxon>
        <taxon>Tracheophyta</taxon>
        <taxon>Spermatophyta</taxon>
        <taxon>Magnoliopsida</taxon>
        <taxon>eudicotyledons</taxon>
        <taxon>Gunneridae</taxon>
        <taxon>Pentapetalae</taxon>
        <taxon>rosids</taxon>
        <taxon>fabids</taxon>
        <taxon>Malpighiales</taxon>
        <taxon>Salicaceae</taxon>
        <taxon>Saliceae</taxon>
        <taxon>Populus</taxon>
    </lineage>
</organism>
<evidence type="ECO:0000256" key="2">
    <source>
        <dbReference type="ARBA" id="ARBA00011073"/>
    </source>
</evidence>
<reference evidence="5" key="1">
    <citation type="journal article" date="2020" name="bioRxiv">
        <title>Hybrid origin of Populus tomentosa Carr. identified through genome sequencing and phylogenomic analysis.</title>
        <authorList>
            <person name="An X."/>
            <person name="Gao K."/>
            <person name="Chen Z."/>
            <person name="Li J."/>
            <person name="Yang X."/>
            <person name="Yang X."/>
            <person name="Zhou J."/>
            <person name="Guo T."/>
            <person name="Zhao T."/>
            <person name="Huang S."/>
            <person name="Miao D."/>
            <person name="Khan W.U."/>
            <person name="Rao P."/>
            <person name="Ye M."/>
            <person name="Lei B."/>
            <person name="Liao W."/>
            <person name="Wang J."/>
            <person name="Ji L."/>
            <person name="Li Y."/>
            <person name="Guo B."/>
            <person name="Mustafa N.S."/>
            <person name="Li S."/>
            <person name="Yun Q."/>
            <person name="Keller S.R."/>
            <person name="Mao J."/>
            <person name="Zhang R."/>
            <person name="Strauss S.H."/>
        </authorList>
    </citation>
    <scope>NUCLEOTIDE SEQUENCE</scope>
    <source>
        <strain evidence="5">GM15</strain>
        <tissue evidence="5">Leaf</tissue>
    </source>
</reference>
<sequence length="152" mass="16162">MKFGKGPDFPASSCNKKLIGARAFHKGYITHKGRLIDESKESASPRDTEGCYDSYILAAMDQAIYDGVHVISLSVGATGHAPQYDHDSIAIGAFSASQHGIVVSCSAGNAGPGPGPYTAVNIAPWILTVGASTIDREFPHKQIAQRLSNIRY</sequence>
<dbReference type="Proteomes" id="UP000886885">
    <property type="component" value="Chromosome 17A"/>
</dbReference>
<comment type="caution">
    <text evidence="5">The sequence shown here is derived from an EMBL/GenBank/DDBJ whole genome shotgun (WGS) entry which is preliminary data.</text>
</comment>
<dbReference type="GO" id="GO:0008236">
    <property type="term" value="F:serine-type peptidase activity"/>
    <property type="evidence" value="ECO:0007669"/>
    <property type="project" value="InterPro"/>
</dbReference>
<evidence type="ECO:0000313" key="5">
    <source>
        <dbReference type="EMBL" id="KAG6742904.1"/>
    </source>
</evidence>
<dbReference type="GO" id="GO:0006508">
    <property type="term" value="P:proteolysis"/>
    <property type="evidence" value="ECO:0007669"/>
    <property type="project" value="InterPro"/>
</dbReference>
<dbReference type="GO" id="GO:0005576">
    <property type="term" value="C:extracellular region"/>
    <property type="evidence" value="ECO:0007669"/>
    <property type="project" value="UniProtKB-SubCell"/>
</dbReference>